<keyword evidence="4" id="KW-1185">Reference proteome</keyword>
<dbReference type="EMBL" id="JACIDM010000002">
    <property type="protein sequence ID" value="MBB4083604.1"/>
    <property type="molecule type" value="Genomic_DNA"/>
</dbReference>
<keyword evidence="1" id="KW-1133">Transmembrane helix</keyword>
<dbReference type="Gene3D" id="2.60.120.1440">
    <property type="match status" value="1"/>
</dbReference>
<feature type="domain" description="FecR protein" evidence="2">
    <location>
        <begin position="119"/>
        <end position="210"/>
    </location>
</feature>
<evidence type="ECO:0000313" key="4">
    <source>
        <dbReference type="Proteomes" id="UP000529946"/>
    </source>
</evidence>
<keyword evidence="1" id="KW-0472">Membrane</keyword>
<proteinExistence type="predicted"/>
<dbReference type="PANTHER" id="PTHR30273:SF2">
    <property type="entry name" value="PROTEIN FECR"/>
    <property type="match status" value="1"/>
</dbReference>
<organism evidence="3 4">
    <name type="scientific">Brevundimonas lenta</name>
    <dbReference type="NCBI Taxonomy" id="424796"/>
    <lineage>
        <taxon>Bacteria</taxon>
        <taxon>Pseudomonadati</taxon>
        <taxon>Pseudomonadota</taxon>
        <taxon>Alphaproteobacteria</taxon>
        <taxon>Caulobacterales</taxon>
        <taxon>Caulobacteraceae</taxon>
        <taxon>Brevundimonas</taxon>
    </lineage>
</organism>
<dbReference type="PANTHER" id="PTHR30273">
    <property type="entry name" value="PERIPLASMIC SIGNAL SENSOR AND SIGMA FACTOR ACTIVATOR FECR-RELATED"/>
    <property type="match status" value="1"/>
</dbReference>
<dbReference type="Proteomes" id="UP000529946">
    <property type="component" value="Unassembled WGS sequence"/>
</dbReference>
<evidence type="ECO:0000259" key="2">
    <source>
        <dbReference type="Pfam" id="PF04773"/>
    </source>
</evidence>
<dbReference type="InterPro" id="IPR006860">
    <property type="entry name" value="FecR"/>
</dbReference>
<reference evidence="3 4" key="1">
    <citation type="submission" date="2020-08" db="EMBL/GenBank/DDBJ databases">
        <title>Genomic Encyclopedia of Type Strains, Phase IV (KMG-IV): sequencing the most valuable type-strain genomes for metagenomic binning, comparative biology and taxonomic classification.</title>
        <authorList>
            <person name="Goeker M."/>
        </authorList>
    </citation>
    <scope>NUCLEOTIDE SEQUENCE [LARGE SCALE GENOMIC DNA]</scope>
    <source>
        <strain evidence="3 4">DSM 23960</strain>
    </source>
</reference>
<name>A0A7W6JEG0_9CAUL</name>
<dbReference type="Pfam" id="PF04773">
    <property type="entry name" value="FecR"/>
    <property type="match status" value="1"/>
</dbReference>
<gene>
    <name evidence="3" type="ORF">GGR12_002470</name>
</gene>
<dbReference type="InterPro" id="IPR012373">
    <property type="entry name" value="Ferrdict_sens_TM"/>
</dbReference>
<protein>
    <submittedName>
        <fullName evidence="3">Transmembrane sensor</fullName>
    </submittedName>
</protein>
<feature type="transmembrane region" description="Helical" evidence="1">
    <location>
        <begin position="91"/>
        <end position="111"/>
    </location>
</feature>
<sequence>MSDSRRDVEQTALAWLARVNDPDFDGWDAWEAWLAADPQHAEVYWRFAETEAEVVDGLAARPVDESVGSPLPVSAARRRRASGRPGVTRRWVPLAAAAAAVVLTAGLWTAWLQRPQTWTVETRAGAHRSLTLADGSEIHLDGATRVTLDRRRPRHAVLDQGRILVEVVHDDRRPFQVAVGDAMLTDLGTAFDVTRTADGLRVDVSEGVVRVDLDRQAVTLRAGEGIEAVDGAVERRTVAPGDVGTWREGRLVFRNERFDVVAEDLSRALGVPVAVDPAIAGRRFTGSLAAEGTPEVLRGRLELLMGVSVVEDGVGWRLQARTRE</sequence>
<evidence type="ECO:0000256" key="1">
    <source>
        <dbReference type="SAM" id="Phobius"/>
    </source>
</evidence>
<dbReference type="PIRSF" id="PIRSF018266">
    <property type="entry name" value="FecR"/>
    <property type="match status" value="1"/>
</dbReference>
<dbReference type="RefSeq" id="WP_183204681.1">
    <property type="nucleotide sequence ID" value="NZ_BAAAER010000007.1"/>
</dbReference>
<dbReference type="GO" id="GO:0016989">
    <property type="term" value="F:sigma factor antagonist activity"/>
    <property type="evidence" value="ECO:0007669"/>
    <property type="project" value="TreeGrafter"/>
</dbReference>
<dbReference type="Gene3D" id="3.55.50.30">
    <property type="match status" value="1"/>
</dbReference>
<keyword evidence="1 3" id="KW-0812">Transmembrane</keyword>
<accession>A0A7W6JEG0</accession>
<comment type="caution">
    <text evidence="3">The sequence shown here is derived from an EMBL/GenBank/DDBJ whole genome shotgun (WGS) entry which is preliminary data.</text>
</comment>
<evidence type="ECO:0000313" key="3">
    <source>
        <dbReference type="EMBL" id="MBB4083604.1"/>
    </source>
</evidence>
<dbReference type="AlphaFoldDB" id="A0A7W6JEG0"/>